<evidence type="ECO:0000313" key="1">
    <source>
        <dbReference type="EMBL" id="GAB0172857.1"/>
    </source>
</evidence>
<accession>A0ABQ0D3E4</accession>
<organism evidence="1 2">
    <name type="scientific">Helicobacter trogontum</name>
    <dbReference type="NCBI Taxonomy" id="50960"/>
    <lineage>
        <taxon>Bacteria</taxon>
        <taxon>Pseudomonadati</taxon>
        <taxon>Campylobacterota</taxon>
        <taxon>Epsilonproteobacteria</taxon>
        <taxon>Campylobacterales</taxon>
        <taxon>Helicobacteraceae</taxon>
        <taxon>Helicobacter</taxon>
    </lineage>
</organism>
<protein>
    <submittedName>
        <fullName evidence="1">Uncharacterized protein</fullName>
    </submittedName>
</protein>
<proteinExistence type="predicted"/>
<comment type="caution">
    <text evidence="1">The sequence shown here is derived from an EMBL/GenBank/DDBJ whole genome shotgun (WGS) entry which is preliminary data.</text>
</comment>
<keyword evidence="2" id="KW-1185">Reference proteome</keyword>
<gene>
    <name evidence="1" type="ORF">NHP164001_08730</name>
</gene>
<dbReference type="EMBL" id="BAAFHN010000016">
    <property type="protein sequence ID" value="GAB0172857.1"/>
    <property type="molecule type" value="Genomic_DNA"/>
</dbReference>
<evidence type="ECO:0000313" key="2">
    <source>
        <dbReference type="Proteomes" id="UP001562457"/>
    </source>
</evidence>
<name>A0ABQ0D3E4_9HELI</name>
<dbReference type="Proteomes" id="UP001562457">
    <property type="component" value="Unassembled WGS sequence"/>
</dbReference>
<reference evidence="1 2" key="1">
    <citation type="submission" date="2024-06" db="EMBL/GenBank/DDBJ databases">
        <title>Draft genome sequence of Helicobacter trogontum NHP16-4001.</title>
        <authorList>
            <person name="Rimbara E."/>
            <person name="Suzuki M."/>
        </authorList>
    </citation>
    <scope>NUCLEOTIDE SEQUENCE [LARGE SCALE GENOMIC DNA]</scope>
    <source>
        <strain evidence="1 2">NHP16-4001</strain>
    </source>
</reference>
<sequence length="58" mass="6598">MAGLNFNSAKFGYIIPLYYLDVGALTSIASLNNETTLNSQYQKPQKITKKRIKIIKLY</sequence>